<dbReference type="GO" id="GO:0043565">
    <property type="term" value="F:sequence-specific DNA binding"/>
    <property type="evidence" value="ECO:0007669"/>
    <property type="project" value="InterPro"/>
</dbReference>
<evidence type="ECO:0000313" key="18">
    <source>
        <dbReference type="EMBL" id="EOA17945.1"/>
    </source>
</evidence>
<reference evidence="19" key="1">
    <citation type="journal article" date="2013" name="Nat. Genet.">
        <title>The Capsella rubella genome and the genomic consequences of rapid mating system evolution.</title>
        <authorList>
            <person name="Slotte T."/>
            <person name="Hazzouri K.M."/>
            <person name="Agren J.A."/>
            <person name="Koenig D."/>
            <person name="Maumus F."/>
            <person name="Guo Y.L."/>
            <person name="Steige K."/>
            <person name="Platts A.E."/>
            <person name="Escobar J.S."/>
            <person name="Newman L.K."/>
            <person name="Wang W."/>
            <person name="Mandakova T."/>
            <person name="Vello E."/>
            <person name="Smith L.M."/>
            <person name="Henz S.R."/>
            <person name="Steffen J."/>
            <person name="Takuno S."/>
            <person name="Brandvain Y."/>
            <person name="Coop G."/>
            <person name="Andolfatto P."/>
            <person name="Hu T.T."/>
            <person name="Blanchette M."/>
            <person name="Clark R.M."/>
            <person name="Quesneville H."/>
            <person name="Nordborg M."/>
            <person name="Gaut B.S."/>
            <person name="Lysak M.A."/>
            <person name="Jenkins J."/>
            <person name="Grimwood J."/>
            <person name="Chapman J."/>
            <person name="Prochnik S."/>
            <person name="Shu S."/>
            <person name="Rokhsar D."/>
            <person name="Schmutz J."/>
            <person name="Weigel D."/>
            <person name="Wright S.I."/>
        </authorList>
    </citation>
    <scope>NUCLEOTIDE SEQUENCE [LARGE SCALE GENOMIC DNA]</scope>
    <source>
        <strain evidence="19">cv. Monte Gargano</strain>
    </source>
</reference>
<feature type="compositionally biased region" description="Polar residues" evidence="14">
    <location>
        <begin position="188"/>
        <end position="205"/>
    </location>
</feature>
<dbReference type="GO" id="GO:0005634">
    <property type="term" value="C:nucleus"/>
    <property type="evidence" value="ECO:0007669"/>
    <property type="project" value="UniProtKB-SubCell"/>
</dbReference>
<comment type="subcellular location">
    <subcellularLocation>
        <location evidence="2 13">Nucleus</location>
    </subcellularLocation>
</comment>
<dbReference type="GO" id="GO:0006355">
    <property type="term" value="P:regulation of DNA-templated transcription"/>
    <property type="evidence" value="ECO:0007669"/>
    <property type="project" value="InterPro"/>
</dbReference>
<evidence type="ECO:0000259" key="16">
    <source>
        <dbReference type="PROSITE" id="PS51017"/>
    </source>
</evidence>
<evidence type="ECO:0000256" key="11">
    <source>
        <dbReference type="ARBA" id="ARBA00023242"/>
    </source>
</evidence>
<name>R0H040_9BRAS</name>
<comment type="similarity">
    <text evidence="3">Belongs to the type IV zinc-finger family. Class C subfamily.</text>
</comment>
<evidence type="ECO:0000256" key="5">
    <source>
        <dbReference type="ARBA" id="ARBA00022771"/>
    </source>
</evidence>
<keyword evidence="6" id="KW-0862">Zinc</keyword>
<evidence type="ECO:0000313" key="19">
    <source>
        <dbReference type="Proteomes" id="UP000029121"/>
    </source>
</evidence>
<feature type="domain" description="CCT" evidence="16">
    <location>
        <begin position="149"/>
        <end position="191"/>
    </location>
</feature>
<dbReference type="InterPro" id="IPR013088">
    <property type="entry name" value="Znf_NHR/GATA"/>
</dbReference>
<dbReference type="OrthoDB" id="2162994at2759"/>
<keyword evidence="8" id="KW-0238">DNA-binding</keyword>
<dbReference type="PANTHER" id="PTHR46125:SF20">
    <property type="entry name" value="GATA TRANSCRIPTION FACTOR 25"/>
    <property type="match status" value="1"/>
</dbReference>
<gene>
    <name evidence="18" type="ORF">CARUB_v10006355mg</name>
</gene>
<feature type="compositionally biased region" description="Polar residues" evidence="14">
    <location>
        <begin position="12"/>
        <end position="21"/>
    </location>
</feature>
<evidence type="ECO:0000256" key="6">
    <source>
        <dbReference type="ARBA" id="ARBA00022833"/>
    </source>
</evidence>
<feature type="domain" description="Tify" evidence="17">
    <location>
        <begin position="81"/>
        <end position="116"/>
    </location>
</feature>
<evidence type="ECO:0000256" key="13">
    <source>
        <dbReference type="PROSITE-ProRule" id="PRU00357"/>
    </source>
</evidence>
<dbReference type="KEGG" id="crb:17878335"/>
<evidence type="ECO:0000256" key="3">
    <source>
        <dbReference type="ARBA" id="ARBA00007722"/>
    </source>
</evidence>
<evidence type="ECO:0008006" key="20">
    <source>
        <dbReference type="Google" id="ProtNLM"/>
    </source>
</evidence>
<feature type="region of interest" description="Disordered" evidence="14">
    <location>
        <begin position="258"/>
        <end position="294"/>
    </location>
</feature>
<dbReference type="InterPro" id="IPR010402">
    <property type="entry name" value="CCT_domain"/>
</dbReference>
<evidence type="ECO:0000256" key="1">
    <source>
        <dbReference type="ARBA" id="ARBA00002206"/>
    </source>
</evidence>
<proteinExistence type="inferred from homology"/>
<dbReference type="Pfam" id="PF06203">
    <property type="entry name" value="CCT"/>
    <property type="match status" value="1"/>
</dbReference>
<evidence type="ECO:0000259" key="17">
    <source>
        <dbReference type="PROSITE" id="PS51320"/>
    </source>
</evidence>
<sequence>MFGRHSQPVIIPNNQIGTGSAASAGEDHVSASVTSGHIPYDDMDEIPHPDSIYGTGSDLIPDGSQLVAHRSEGSELLVSRPPEGANQLTISFRGQVYVFDAVGPDKVDAVLSLLGGSTELASGQQVMELAQQNHMPAVEYQSRCSLPQRAQSLDRFRKKRNARCFEKKVRYGVRQEVALRMARNKGQFTSSKMSDGAYNSGTDQDSAQDDGHPEISCTHCGISSKCTPMMRRGPSGPRTLCNACGLFWANRGTLRDLSKKTEENQSPLIKMGEAGNVADADNSNSEPATAEEDTSLVALANGENSIMLGNHH</sequence>
<dbReference type="InterPro" id="IPR045280">
    <property type="entry name" value="TIFY-like"/>
</dbReference>
<evidence type="ECO:0000256" key="4">
    <source>
        <dbReference type="ARBA" id="ARBA00022723"/>
    </source>
</evidence>
<evidence type="ECO:0000256" key="12">
    <source>
        <dbReference type="PROSITE-ProRule" id="PRU00094"/>
    </source>
</evidence>
<dbReference type="InterPro" id="IPR010399">
    <property type="entry name" value="Tify_dom"/>
</dbReference>
<dbReference type="Gene3D" id="3.30.50.10">
    <property type="entry name" value="Erythroid Transcription Factor GATA-1, subunit A"/>
    <property type="match status" value="1"/>
</dbReference>
<evidence type="ECO:0000256" key="14">
    <source>
        <dbReference type="SAM" id="MobiDB-lite"/>
    </source>
</evidence>
<comment type="function">
    <text evidence="1">Transcriptional activator that specifically binds 5'-GATA-3' or 5'-GAT-3' motifs within gene promoters.</text>
</comment>
<dbReference type="PROSITE" id="PS51017">
    <property type="entry name" value="CCT"/>
    <property type="match status" value="1"/>
</dbReference>
<dbReference type="PROSITE" id="PS50114">
    <property type="entry name" value="GATA_ZN_FINGER_2"/>
    <property type="match status" value="1"/>
</dbReference>
<feature type="domain" description="GATA-type" evidence="15">
    <location>
        <begin position="211"/>
        <end position="267"/>
    </location>
</feature>
<dbReference type="eggNOG" id="KOG1601">
    <property type="taxonomic scope" value="Eukaryota"/>
</dbReference>
<dbReference type="PROSITE" id="PS51320">
    <property type="entry name" value="TIFY"/>
    <property type="match status" value="1"/>
</dbReference>
<protein>
    <recommendedName>
        <fullName evidence="20">GATA transcription factor 25</fullName>
    </recommendedName>
</protein>
<keyword evidence="9" id="KW-0010">Activator</keyword>
<evidence type="ECO:0000256" key="10">
    <source>
        <dbReference type="ARBA" id="ARBA00023163"/>
    </source>
</evidence>
<keyword evidence="7" id="KW-0805">Transcription regulation</keyword>
<dbReference type="PROSITE" id="PS00344">
    <property type="entry name" value="GATA_ZN_FINGER_1"/>
    <property type="match status" value="1"/>
</dbReference>
<evidence type="ECO:0000256" key="9">
    <source>
        <dbReference type="ARBA" id="ARBA00023159"/>
    </source>
</evidence>
<dbReference type="SUPFAM" id="SSF57716">
    <property type="entry name" value="Glucocorticoid receptor-like (DNA-binding domain)"/>
    <property type="match status" value="1"/>
</dbReference>
<dbReference type="SMART" id="SM00979">
    <property type="entry name" value="TIFY"/>
    <property type="match status" value="1"/>
</dbReference>
<evidence type="ECO:0000256" key="7">
    <source>
        <dbReference type="ARBA" id="ARBA00023015"/>
    </source>
</evidence>
<keyword evidence="19" id="KW-1185">Reference proteome</keyword>
<dbReference type="STRING" id="81985.R0H040"/>
<evidence type="ECO:0000256" key="2">
    <source>
        <dbReference type="ARBA" id="ARBA00004123"/>
    </source>
</evidence>
<keyword evidence="4" id="KW-0479">Metal-binding</keyword>
<dbReference type="GO" id="GO:0008270">
    <property type="term" value="F:zinc ion binding"/>
    <property type="evidence" value="ECO:0007669"/>
    <property type="project" value="UniProtKB-KW"/>
</dbReference>
<dbReference type="Pfam" id="PF06200">
    <property type="entry name" value="tify"/>
    <property type="match status" value="1"/>
</dbReference>
<dbReference type="PANTHER" id="PTHR46125">
    <property type="entry name" value="GATA TRANSCRIPTION FACTOR 28"/>
    <property type="match status" value="1"/>
</dbReference>
<keyword evidence="11 13" id="KW-0539">Nucleus</keyword>
<dbReference type="Proteomes" id="UP000029121">
    <property type="component" value="Unassembled WGS sequence"/>
</dbReference>
<dbReference type="Pfam" id="PF00320">
    <property type="entry name" value="GATA"/>
    <property type="match status" value="1"/>
</dbReference>
<keyword evidence="10" id="KW-0804">Transcription</keyword>
<evidence type="ECO:0000256" key="8">
    <source>
        <dbReference type="ARBA" id="ARBA00023125"/>
    </source>
</evidence>
<dbReference type="EMBL" id="KB870811">
    <property type="protein sequence ID" value="EOA17945.1"/>
    <property type="molecule type" value="Genomic_DNA"/>
</dbReference>
<organism evidence="18 19">
    <name type="scientific">Capsella rubella</name>
    <dbReference type="NCBI Taxonomy" id="81985"/>
    <lineage>
        <taxon>Eukaryota</taxon>
        <taxon>Viridiplantae</taxon>
        <taxon>Streptophyta</taxon>
        <taxon>Embryophyta</taxon>
        <taxon>Tracheophyta</taxon>
        <taxon>Spermatophyta</taxon>
        <taxon>Magnoliopsida</taxon>
        <taxon>eudicotyledons</taxon>
        <taxon>Gunneridae</taxon>
        <taxon>Pentapetalae</taxon>
        <taxon>rosids</taxon>
        <taxon>malvids</taxon>
        <taxon>Brassicales</taxon>
        <taxon>Brassicaceae</taxon>
        <taxon>Camelineae</taxon>
        <taxon>Capsella</taxon>
    </lineage>
</organism>
<feature type="region of interest" description="Disordered" evidence="14">
    <location>
        <begin position="188"/>
        <end position="211"/>
    </location>
</feature>
<keyword evidence="5 12" id="KW-0863">Zinc-finger</keyword>
<dbReference type="SMART" id="SM00401">
    <property type="entry name" value="ZnF_GATA"/>
    <property type="match status" value="1"/>
</dbReference>
<feature type="region of interest" description="Disordered" evidence="14">
    <location>
        <begin position="1"/>
        <end position="51"/>
    </location>
</feature>
<dbReference type="AlphaFoldDB" id="R0H040"/>
<dbReference type="CDD" id="cd00202">
    <property type="entry name" value="ZnF_GATA"/>
    <property type="match status" value="1"/>
</dbReference>
<evidence type="ECO:0000259" key="15">
    <source>
        <dbReference type="PROSITE" id="PS50114"/>
    </source>
</evidence>
<dbReference type="InterPro" id="IPR000679">
    <property type="entry name" value="Znf_GATA"/>
</dbReference>
<accession>R0H040</accession>